<reference evidence="4 5" key="1">
    <citation type="submission" date="2012-08" db="EMBL/GenBank/DDBJ databases">
        <title>Whole genome shotgun sequence of Gordonia rhizosphera NBRC 16068.</title>
        <authorList>
            <person name="Takarada H."/>
            <person name="Isaki S."/>
            <person name="Hosoyama A."/>
            <person name="Tsuchikane K."/>
            <person name="Katsumata H."/>
            <person name="Baba S."/>
            <person name="Ohji S."/>
            <person name="Yamazaki S."/>
            <person name="Fujita N."/>
        </authorList>
    </citation>
    <scope>NUCLEOTIDE SEQUENCE [LARGE SCALE GENOMIC DNA]</scope>
    <source>
        <strain evidence="4 5">NBRC 16068</strain>
    </source>
</reference>
<dbReference type="PANTHER" id="PTHR46825:SF15">
    <property type="entry name" value="BETA-LACTAMASE-RELATED DOMAIN-CONTAINING PROTEIN"/>
    <property type="match status" value="1"/>
</dbReference>
<evidence type="ECO:0000256" key="1">
    <source>
        <dbReference type="SAM" id="MobiDB-lite"/>
    </source>
</evidence>
<dbReference type="Gene3D" id="2.40.128.600">
    <property type="match status" value="1"/>
</dbReference>
<dbReference type="InterPro" id="IPR012338">
    <property type="entry name" value="Beta-lactam/transpept-like"/>
</dbReference>
<name>K6WQY4_9ACTN</name>
<comment type="caution">
    <text evidence="4">The sequence shown here is derived from an EMBL/GenBank/DDBJ whole genome shotgun (WGS) entry which is preliminary data.</text>
</comment>
<feature type="domain" description="Peptidase S12 Pab87-related C-terminal" evidence="3">
    <location>
        <begin position="425"/>
        <end position="500"/>
    </location>
</feature>
<keyword evidence="5" id="KW-1185">Reference proteome</keyword>
<evidence type="ECO:0000259" key="2">
    <source>
        <dbReference type="Pfam" id="PF00144"/>
    </source>
</evidence>
<dbReference type="PANTHER" id="PTHR46825">
    <property type="entry name" value="D-ALANYL-D-ALANINE-CARBOXYPEPTIDASE/ENDOPEPTIDASE AMPH"/>
    <property type="match status" value="1"/>
</dbReference>
<dbReference type="InterPro" id="IPR001466">
    <property type="entry name" value="Beta-lactam-related"/>
</dbReference>
<sequence length="533" mass="55834">MVGALVAACDSSSSESASAPSSSAVASEPANPAAQVAQPLPDNAVDNAVGELDGLIDSLMKSTKIPGLAVAVVHGGEAVYAKGFGVAEVGTDREVGPDTVFPLASMSKPIGSTVIARLVTDNVVGWDTPVAENLPGFALSDPWVTSHVTIGDMYAHRSGLPDHAGDKLEDMGYDRAQIIERLRYLPLDPFRISYAYTNFGLTAAAESAARKAGTDWDALSENMIYGPLGMTHTSSRFADFEAESDRVVGHVEVDGEWVKTPEQRDPDAQAPAGGVSSSVNDVARWMAMVLANGSHNGAQLIDPDALLPAITPQVISSHPSSPEARAGNYGYGFNVSVTEGGRTQMSHSGAFLMGAGTSVLFLPSADVAIVALSNASPIGAVDALTGEFADLVQFGEVRHDWRTLYAGAYASISEPSGDLVGDQSPTNPAPAQPLSDYVGNYRNDVYGPAVVRESDGTLVLGMGPNGVTTHDLTHWDGDTFTFTLRNENAALGSVSKVTFTGPGMTENGSGARRMVIEYYDDESSDGVFIRSDR</sequence>
<organism evidence="4 5">
    <name type="scientific">Gordonia rhizosphera NBRC 16068</name>
    <dbReference type="NCBI Taxonomy" id="1108045"/>
    <lineage>
        <taxon>Bacteria</taxon>
        <taxon>Bacillati</taxon>
        <taxon>Actinomycetota</taxon>
        <taxon>Actinomycetes</taxon>
        <taxon>Mycobacteriales</taxon>
        <taxon>Gordoniaceae</taxon>
        <taxon>Gordonia</taxon>
    </lineage>
</organism>
<dbReference type="Pfam" id="PF00144">
    <property type="entry name" value="Beta-lactamase"/>
    <property type="match status" value="1"/>
</dbReference>
<dbReference type="eggNOG" id="COG1680">
    <property type="taxonomic scope" value="Bacteria"/>
</dbReference>
<dbReference type="AlphaFoldDB" id="K6WQY4"/>
<dbReference type="Proteomes" id="UP000008363">
    <property type="component" value="Unassembled WGS sequence"/>
</dbReference>
<dbReference type="SUPFAM" id="SSF56601">
    <property type="entry name" value="beta-lactamase/transpeptidase-like"/>
    <property type="match status" value="1"/>
</dbReference>
<feature type="domain" description="Beta-lactamase-related" evidence="2">
    <location>
        <begin position="52"/>
        <end position="378"/>
    </location>
</feature>
<feature type="region of interest" description="Disordered" evidence="1">
    <location>
        <begin position="9"/>
        <end position="34"/>
    </location>
</feature>
<protein>
    <submittedName>
        <fullName evidence="4">Putative penicillin-binding protein</fullName>
    </submittedName>
</protein>
<dbReference type="InterPro" id="IPR050491">
    <property type="entry name" value="AmpC-like"/>
</dbReference>
<dbReference type="Gene3D" id="3.40.710.10">
    <property type="entry name" value="DD-peptidase/beta-lactamase superfamily"/>
    <property type="match status" value="1"/>
</dbReference>
<dbReference type="Pfam" id="PF11954">
    <property type="entry name" value="DUF3471"/>
    <property type="match status" value="1"/>
</dbReference>
<evidence type="ECO:0000313" key="5">
    <source>
        <dbReference type="Proteomes" id="UP000008363"/>
    </source>
</evidence>
<proteinExistence type="predicted"/>
<dbReference type="STRING" id="1108045.GORHZ_046_01150"/>
<dbReference type="InterPro" id="IPR021860">
    <property type="entry name" value="Peptidase_S12_Pab87-rel_C"/>
</dbReference>
<evidence type="ECO:0000259" key="3">
    <source>
        <dbReference type="Pfam" id="PF11954"/>
    </source>
</evidence>
<dbReference type="RefSeq" id="WP_006330734.1">
    <property type="nucleotide sequence ID" value="NZ_BAHC01000046.1"/>
</dbReference>
<evidence type="ECO:0000313" key="4">
    <source>
        <dbReference type="EMBL" id="GAB88964.1"/>
    </source>
</evidence>
<gene>
    <name evidence="4" type="ORF">GORHZ_046_01150</name>
</gene>
<accession>K6WQY4</accession>
<dbReference type="EMBL" id="BAHC01000046">
    <property type="protein sequence ID" value="GAB88964.1"/>
    <property type="molecule type" value="Genomic_DNA"/>
</dbReference>
<feature type="region of interest" description="Disordered" evidence="1">
    <location>
        <begin position="416"/>
        <end position="435"/>
    </location>
</feature>